<proteinExistence type="predicted"/>
<accession>A0A068QQM4</accession>
<gene>
    <name evidence="1" type="ORF">XDD1_1405</name>
</gene>
<dbReference type="HOGENOM" id="CLU_3319470_0_0_6"/>
<evidence type="ECO:0000313" key="2">
    <source>
        <dbReference type="Proteomes" id="UP000032721"/>
    </source>
</evidence>
<dbReference type="Proteomes" id="UP000032721">
    <property type="component" value="Chromosome"/>
</dbReference>
<dbReference type="EMBL" id="FO704550">
    <property type="protein sequence ID" value="CDG17104.1"/>
    <property type="molecule type" value="Genomic_DNA"/>
</dbReference>
<reference evidence="1 2" key="1">
    <citation type="submission" date="2013-07" db="EMBL/GenBank/DDBJ databases">
        <authorList>
            <person name="Genoscope - CEA"/>
        </authorList>
    </citation>
    <scope>NUCLEOTIDE SEQUENCE [LARGE SCALE GENOMIC DNA]</scope>
    <source>
        <strain evidence="2">FRM16 / DSM 17909</strain>
    </source>
</reference>
<dbReference type="KEGG" id="xdo:XDD1_1405"/>
<organism evidence="1 2">
    <name type="scientific">Xenorhabdus doucetiae</name>
    <dbReference type="NCBI Taxonomy" id="351671"/>
    <lineage>
        <taxon>Bacteria</taxon>
        <taxon>Pseudomonadati</taxon>
        <taxon>Pseudomonadota</taxon>
        <taxon>Gammaproteobacteria</taxon>
        <taxon>Enterobacterales</taxon>
        <taxon>Morganellaceae</taxon>
        <taxon>Xenorhabdus</taxon>
    </lineage>
</organism>
<sequence>MFIETILKNASNHSRNLFNLKSGNKFYLRPERLPEPNVE</sequence>
<evidence type="ECO:0000313" key="1">
    <source>
        <dbReference type="EMBL" id="CDG17104.1"/>
    </source>
</evidence>
<dbReference type="AlphaFoldDB" id="A0A068QQM4"/>
<protein>
    <submittedName>
        <fullName evidence="1">Uncharacterized protein</fullName>
    </submittedName>
</protein>
<name>A0A068QQM4_9GAMM</name>